<dbReference type="OrthoDB" id="2389353at2"/>
<name>A0A4R6BBD0_9STAP</name>
<dbReference type="RefSeq" id="WP_133432542.1">
    <property type="nucleotide sequence ID" value="NZ_SCWA01000018.1"/>
</dbReference>
<dbReference type="EMBL" id="SCWA01000018">
    <property type="protein sequence ID" value="TDL94275.1"/>
    <property type="molecule type" value="Genomic_DNA"/>
</dbReference>
<accession>A0A4R6BBD0</accession>
<sequence>MKKIFLFAVILLGAGGYHYRETFTASNNQLVKQMRPDPMTINTYDEGQCTYYVFDKVRQDGKMIAKSWNDAKYWATRAKEEGYIVNQRPLEGSLLQSARGRQGHVAYVEHVYQNGSIKVTEMNYIKPYYISERVLTKQDIQRYQFIHPKGNPRTDA</sequence>
<feature type="domain" description="Peptidase C51" evidence="1">
    <location>
        <begin position="24"/>
        <end position="147"/>
    </location>
</feature>
<protein>
    <submittedName>
        <fullName evidence="2">CHAP domain-containing protein</fullName>
    </submittedName>
</protein>
<dbReference type="InterPro" id="IPR007921">
    <property type="entry name" value="CHAP_dom"/>
</dbReference>
<evidence type="ECO:0000313" key="2">
    <source>
        <dbReference type="EMBL" id="TDL94275.1"/>
    </source>
</evidence>
<dbReference type="AlphaFoldDB" id="A0A4R6BBD0"/>
<dbReference type="Pfam" id="PF05257">
    <property type="entry name" value="CHAP"/>
    <property type="match status" value="1"/>
</dbReference>
<dbReference type="SUPFAM" id="SSF54001">
    <property type="entry name" value="Cysteine proteinases"/>
    <property type="match status" value="1"/>
</dbReference>
<evidence type="ECO:0000259" key="1">
    <source>
        <dbReference type="PROSITE" id="PS50911"/>
    </source>
</evidence>
<dbReference type="InterPro" id="IPR038765">
    <property type="entry name" value="Papain-like_cys_pep_sf"/>
</dbReference>
<evidence type="ECO:0000313" key="3">
    <source>
        <dbReference type="Proteomes" id="UP000295310"/>
    </source>
</evidence>
<proteinExistence type="predicted"/>
<keyword evidence="3" id="KW-1185">Reference proteome</keyword>
<dbReference type="PROSITE" id="PS50911">
    <property type="entry name" value="CHAP"/>
    <property type="match status" value="1"/>
</dbReference>
<reference evidence="2 3" key="1">
    <citation type="submission" date="2019-01" db="EMBL/GenBank/DDBJ databases">
        <title>Draft genome sequences of the type strains of six Macrococcus species.</title>
        <authorList>
            <person name="Mazhar S."/>
            <person name="Altermann E."/>
            <person name="Hill C."/>
            <person name="Mcauliffe O."/>
        </authorList>
    </citation>
    <scope>NUCLEOTIDE SEQUENCE [LARGE SCALE GENOMIC DNA]</scope>
    <source>
        <strain evidence="2 3">CCM4811</strain>
    </source>
</reference>
<comment type="caution">
    <text evidence="2">The sequence shown here is derived from an EMBL/GenBank/DDBJ whole genome shotgun (WGS) entry which is preliminary data.</text>
</comment>
<dbReference type="Gene3D" id="3.90.1720.10">
    <property type="entry name" value="endopeptidase domain like (from Nostoc punctiforme)"/>
    <property type="match status" value="1"/>
</dbReference>
<organism evidence="2 3">
    <name type="scientific">Macrococcus brunensis</name>
    <dbReference type="NCBI Taxonomy" id="198483"/>
    <lineage>
        <taxon>Bacteria</taxon>
        <taxon>Bacillati</taxon>
        <taxon>Bacillota</taxon>
        <taxon>Bacilli</taxon>
        <taxon>Bacillales</taxon>
        <taxon>Staphylococcaceae</taxon>
        <taxon>Macrococcus</taxon>
    </lineage>
</organism>
<gene>
    <name evidence="2" type="ORF">ERX27_09190</name>
</gene>
<dbReference type="Proteomes" id="UP000295310">
    <property type="component" value="Unassembled WGS sequence"/>
</dbReference>